<proteinExistence type="predicted"/>
<dbReference type="Proteomes" id="UP000031443">
    <property type="component" value="Unassembled WGS sequence"/>
</dbReference>
<dbReference type="EMBL" id="KB469743">
    <property type="protein sequence ID" value="EMP42608.1"/>
    <property type="molecule type" value="Genomic_DNA"/>
</dbReference>
<evidence type="ECO:0000313" key="1">
    <source>
        <dbReference type="EMBL" id="EMP42608.1"/>
    </source>
</evidence>
<reference evidence="2" key="1">
    <citation type="journal article" date="2013" name="Nat. Genet.">
        <title>The draft genomes of soft-shell turtle and green sea turtle yield insights into the development and evolution of the turtle-specific body plan.</title>
        <authorList>
            <person name="Wang Z."/>
            <person name="Pascual-Anaya J."/>
            <person name="Zadissa A."/>
            <person name="Li W."/>
            <person name="Niimura Y."/>
            <person name="Huang Z."/>
            <person name="Li C."/>
            <person name="White S."/>
            <person name="Xiong Z."/>
            <person name="Fang D."/>
            <person name="Wang B."/>
            <person name="Ming Y."/>
            <person name="Chen Y."/>
            <person name="Zheng Y."/>
            <person name="Kuraku S."/>
            <person name="Pignatelli M."/>
            <person name="Herrero J."/>
            <person name="Beal K."/>
            <person name="Nozawa M."/>
            <person name="Li Q."/>
            <person name="Wang J."/>
            <person name="Zhang H."/>
            <person name="Yu L."/>
            <person name="Shigenobu S."/>
            <person name="Wang J."/>
            <person name="Liu J."/>
            <person name="Flicek P."/>
            <person name="Searle S."/>
            <person name="Wang J."/>
            <person name="Kuratani S."/>
            <person name="Yin Y."/>
            <person name="Aken B."/>
            <person name="Zhang G."/>
            <person name="Irie N."/>
        </authorList>
    </citation>
    <scope>NUCLEOTIDE SEQUENCE [LARGE SCALE GENOMIC DNA]</scope>
</reference>
<protein>
    <submittedName>
        <fullName evidence="1">Uncharacterized protein</fullName>
    </submittedName>
</protein>
<keyword evidence="2" id="KW-1185">Reference proteome</keyword>
<evidence type="ECO:0000313" key="2">
    <source>
        <dbReference type="Proteomes" id="UP000031443"/>
    </source>
</evidence>
<gene>
    <name evidence="1" type="ORF">UY3_00073</name>
</gene>
<sequence length="138" mass="15075">MHTQDKTDWSTAMTSFGYRYQSFCVRFNILAVVFEFSRYQITSPTIANTEIKAKLVVTDQVKLLLLDIHKVAIFGSNTGSYVLLSRLSLSSVQAVSLAAQAHSLVWYPLSEVGPHGPAALGPRPVVGPPYPPQLSPVA</sequence>
<name>M7CCZ7_CHEMY</name>
<organism evidence="1 2">
    <name type="scientific">Chelonia mydas</name>
    <name type="common">Green sea-turtle</name>
    <name type="synonym">Chelonia agassizi</name>
    <dbReference type="NCBI Taxonomy" id="8469"/>
    <lineage>
        <taxon>Eukaryota</taxon>
        <taxon>Metazoa</taxon>
        <taxon>Chordata</taxon>
        <taxon>Craniata</taxon>
        <taxon>Vertebrata</taxon>
        <taxon>Euteleostomi</taxon>
        <taxon>Archelosauria</taxon>
        <taxon>Testudinata</taxon>
        <taxon>Testudines</taxon>
        <taxon>Cryptodira</taxon>
        <taxon>Durocryptodira</taxon>
        <taxon>Americhelydia</taxon>
        <taxon>Chelonioidea</taxon>
        <taxon>Cheloniidae</taxon>
        <taxon>Chelonia</taxon>
    </lineage>
</organism>
<dbReference type="AlphaFoldDB" id="M7CCZ7"/>
<accession>M7CCZ7</accession>